<organism evidence="6 7">
    <name type="scientific">Spiribacter salilacus</name>
    <dbReference type="NCBI Taxonomy" id="2664894"/>
    <lineage>
        <taxon>Bacteria</taxon>
        <taxon>Pseudomonadati</taxon>
        <taxon>Pseudomonadota</taxon>
        <taxon>Gammaproteobacteria</taxon>
        <taxon>Chromatiales</taxon>
        <taxon>Ectothiorhodospiraceae</taxon>
        <taxon>Spiribacter</taxon>
    </lineage>
</organism>
<keyword evidence="7" id="KW-1185">Reference proteome</keyword>
<dbReference type="InterPro" id="IPR002641">
    <property type="entry name" value="PNPLA_dom"/>
</dbReference>
<dbReference type="PROSITE" id="PS51635">
    <property type="entry name" value="PNPLA"/>
    <property type="match status" value="1"/>
</dbReference>
<evidence type="ECO:0000256" key="4">
    <source>
        <dbReference type="PROSITE-ProRule" id="PRU01161"/>
    </source>
</evidence>
<accession>A0A6N7QS72</accession>
<protein>
    <submittedName>
        <fullName evidence="6">Patatin</fullName>
    </submittedName>
</protein>
<evidence type="ECO:0000259" key="5">
    <source>
        <dbReference type="PROSITE" id="PS51635"/>
    </source>
</evidence>
<dbReference type="InterPro" id="IPR050301">
    <property type="entry name" value="NTE"/>
</dbReference>
<proteinExistence type="predicted"/>
<dbReference type="Gene3D" id="3.40.1090.10">
    <property type="entry name" value="Cytosolic phospholipase A2 catalytic domain"/>
    <property type="match status" value="1"/>
</dbReference>
<name>A0A6N7QS72_9GAMM</name>
<dbReference type="PANTHER" id="PTHR14226:SF76">
    <property type="entry name" value="NTE FAMILY PROTEIN RSSA"/>
    <property type="match status" value="1"/>
</dbReference>
<dbReference type="SUPFAM" id="SSF52151">
    <property type="entry name" value="FabD/lysophospholipase-like"/>
    <property type="match status" value="1"/>
</dbReference>
<feature type="active site" description="Nucleophile" evidence="4">
    <location>
        <position position="42"/>
    </location>
</feature>
<comment type="caution">
    <text evidence="6">The sequence shown here is derived from an EMBL/GenBank/DDBJ whole genome shotgun (WGS) entry which is preliminary data.</text>
</comment>
<evidence type="ECO:0000256" key="1">
    <source>
        <dbReference type="ARBA" id="ARBA00022801"/>
    </source>
</evidence>
<comment type="caution">
    <text evidence="4">Lacks conserved residue(s) required for the propagation of feature annotation.</text>
</comment>
<evidence type="ECO:0000256" key="3">
    <source>
        <dbReference type="ARBA" id="ARBA00023098"/>
    </source>
</evidence>
<evidence type="ECO:0000256" key="2">
    <source>
        <dbReference type="ARBA" id="ARBA00022963"/>
    </source>
</evidence>
<reference evidence="6 7" key="1">
    <citation type="submission" date="2019-11" db="EMBL/GenBank/DDBJ databases">
        <authorList>
            <person name="Zhang X.Y."/>
        </authorList>
    </citation>
    <scope>NUCLEOTIDE SEQUENCE [LARGE SCALE GENOMIC DNA]</scope>
    <source>
        <strain evidence="6 7">C176</strain>
    </source>
</reference>
<dbReference type="InterPro" id="IPR016035">
    <property type="entry name" value="Acyl_Trfase/lysoPLipase"/>
</dbReference>
<dbReference type="PANTHER" id="PTHR14226">
    <property type="entry name" value="NEUROPATHY TARGET ESTERASE/SWISS CHEESE D.MELANOGASTER"/>
    <property type="match status" value="1"/>
</dbReference>
<dbReference type="GO" id="GO:0016787">
    <property type="term" value="F:hydrolase activity"/>
    <property type="evidence" value="ECO:0007669"/>
    <property type="project" value="UniProtKB-UniRule"/>
</dbReference>
<keyword evidence="1 4" id="KW-0378">Hydrolase</keyword>
<feature type="short sequence motif" description="GXSXG" evidence="4">
    <location>
        <begin position="40"/>
        <end position="44"/>
    </location>
</feature>
<evidence type="ECO:0000313" key="6">
    <source>
        <dbReference type="EMBL" id="MRH78842.1"/>
    </source>
</evidence>
<sequence>MTDAPRIGLALGGGAARGWAHIGVIRGLEAQGIRPDLIAGTSVGAIVGAMACNGHFDDFEAWVRKLTRRDVLAHMDFALGNGGFIQGERLLERFRETFGLKTFKDLQQPLGVVATSLYTGQERWLRDGDVVTAMRASMALPGMFTPVHHEGEWLVDGGLVNPVPVSLCHAMGADFVIAVNLSDGLIGRHFIEREHRSAVADSVESGDAKSWIERLSMGFKEGFKDGADLLQRQFERGDHETSPGVFDVIASSVTIMQDRITRSRMAGDPPDVLIAPQLAHIGLLELYRGSDAIEEGYQAVERIKPALESFKQRL</sequence>
<dbReference type="Proteomes" id="UP000433788">
    <property type="component" value="Unassembled WGS sequence"/>
</dbReference>
<dbReference type="AlphaFoldDB" id="A0A6N7QS72"/>
<evidence type="ECO:0000313" key="7">
    <source>
        <dbReference type="Proteomes" id="UP000433788"/>
    </source>
</evidence>
<dbReference type="RefSeq" id="WP_153719864.1">
    <property type="nucleotide sequence ID" value="NZ_WJPP01000004.1"/>
</dbReference>
<gene>
    <name evidence="6" type="ORF">GH984_08990</name>
</gene>
<dbReference type="GO" id="GO:0016042">
    <property type="term" value="P:lipid catabolic process"/>
    <property type="evidence" value="ECO:0007669"/>
    <property type="project" value="UniProtKB-UniRule"/>
</dbReference>
<dbReference type="EMBL" id="WJPP01000004">
    <property type="protein sequence ID" value="MRH78842.1"/>
    <property type="molecule type" value="Genomic_DNA"/>
</dbReference>
<feature type="short sequence motif" description="DGA/G" evidence="4">
    <location>
        <begin position="156"/>
        <end position="158"/>
    </location>
</feature>
<feature type="active site" description="Proton acceptor" evidence="4">
    <location>
        <position position="156"/>
    </location>
</feature>
<keyword evidence="3 4" id="KW-0443">Lipid metabolism</keyword>
<feature type="domain" description="PNPLA" evidence="5">
    <location>
        <begin position="9"/>
        <end position="169"/>
    </location>
</feature>
<keyword evidence="2 4" id="KW-0442">Lipid degradation</keyword>
<dbReference type="Pfam" id="PF01734">
    <property type="entry name" value="Patatin"/>
    <property type="match status" value="1"/>
</dbReference>